<reference evidence="1 2" key="1">
    <citation type="submission" date="2017-04" db="EMBL/GenBank/DDBJ databases">
        <title>The new phylogeny of genus Mycobacterium.</title>
        <authorList>
            <person name="Tortoli E."/>
            <person name="Trovato A."/>
            <person name="Cirillo D.M."/>
        </authorList>
    </citation>
    <scope>NUCLEOTIDE SEQUENCE [LARGE SCALE GENOMIC DNA]</scope>
    <source>
        <strain evidence="1 2">TBL 1200985</strain>
    </source>
</reference>
<accession>A0A1X2LTQ2</accession>
<evidence type="ECO:0000313" key="1">
    <source>
        <dbReference type="EMBL" id="OSC40235.1"/>
    </source>
</evidence>
<organism evidence="1 2">
    <name type="scientific">Mycobacterium decipiens</name>
    <dbReference type="NCBI Taxonomy" id="1430326"/>
    <lineage>
        <taxon>Bacteria</taxon>
        <taxon>Bacillati</taxon>
        <taxon>Actinomycetota</taxon>
        <taxon>Actinomycetes</taxon>
        <taxon>Mycobacteriales</taxon>
        <taxon>Mycobacteriaceae</taxon>
        <taxon>Mycobacterium</taxon>
    </lineage>
</organism>
<proteinExistence type="predicted"/>
<comment type="caution">
    <text evidence="1">The sequence shown here is derived from an EMBL/GenBank/DDBJ whole genome shotgun (WGS) entry which is preliminary data.</text>
</comment>
<dbReference type="OrthoDB" id="3391501at2"/>
<dbReference type="InterPro" id="IPR029032">
    <property type="entry name" value="AhpD-like"/>
</dbReference>
<keyword evidence="2" id="KW-1185">Reference proteome</keyword>
<dbReference type="Gene3D" id="1.20.1290.10">
    <property type="entry name" value="AhpD-like"/>
    <property type="match status" value="1"/>
</dbReference>
<dbReference type="RefSeq" id="WP_085325641.1">
    <property type="nucleotide sequence ID" value="NZ_NCXP01000016.1"/>
</dbReference>
<dbReference type="Proteomes" id="UP000193247">
    <property type="component" value="Unassembled WGS sequence"/>
</dbReference>
<name>A0A1X2LTQ2_9MYCO</name>
<evidence type="ECO:0000313" key="2">
    <source>
        <dbReference type="Proteomes" id="UP000193247"/>
    </source>
</evidence>
<protein>
    <submittedName>
        <fullName evidence="1">Uncharacterized protein</fullName>
    </submittedName>
</protein>
<sequence length="103" mass="11450">MPIADRDPELRRRLRRAVLDAPATADAALRRSAYDGADVPEPLTEYVDKLRRHAYHVQDHDIERARNAGYSEDQIFEVTVAAALGAGDARLRVGLSALNEALR</sequence>
<gene>
    <name evidence="1" type="ORF">B8W66_14230</name>
</gene>
<dbReference type="SUPFAM" id="SSF69118">
    <property type="entry name" value="AhpD-like"/>
    <property type="match status" value="1"/>
</dbReference>
<dbReference type="STRING" id="1430326.B8W66_14230"/>
<dbReference type="EMBL" id="NCXP01000016">
    <property type="protein sequence ID" value="OSC40235.1"/>
    <property type="molecule type" value="Genomic_DNA"/>
</dbReference>
<dbReference type="AlphaFoldDB" id="A0A1X2LTQ2"/>